<dbReference type="SUPFAM" id="SSF53901">
    <property type="entry name" value="Thiolase-like"/>
    <property type="match status" value="1"/>
</dbReference>
<feature type="domain" description="Beta-ketoacyl-[acyl-carrier-protein] synthase III N-terminal" evidence="4">
    <location>
        <begin position="87"/>
        <end position="157"/>
    </location>
</feature>
<dbReference type="AlphaFoldDB" id="A0A2S2BT96"/>
<dbReference type="PANTHER" id="PTHR34069:SF2">
    <property type="entry name" value="BETA-KETOACYL-[ACYL-CARRIER-PROTEIN] SYNTHASE III"/>
    <property type="match status" value="1"/>
</dbReference>
<evidence type="ECO:0000313" key="5">
    <source>
        <dbReference type="EMBL" id="AWK71788.1"/>
    </source>
</evidence>
<dbReference type="GO" id="GO:0006633">
    <property type="term" value="P:fatty acid biosynthetic process"/>
    <property type="evidence" value="ECO:0007669"/>
    <property type="project" value="InterPro"/>
</dbReference>
<dbReference type="OrthoDB" id="6195581at2"/>
<evidence type="ECO:0000313" key="6">
    <source>
        <dbReference type="Proteomes" id="UP000245711"/>
    </source>
</evidence>
<name>A0A2S2BT96_9NOCA</name>
<feature type="domain" description="Beta-ketoacyl-[acyl-carrier-protein] synthase III C-terminal" evidence="3">
    <location>
        <begin position="205"/>
        <end position="285"/>
    </location>
</feature>
<evidence type="ECO:0000259" key="3">
    <source>
        <dbReference type="Pfam" id="PF08541"/>
    </source>
</evidence>
<keyword evidence="1" id="KW-0808">Transferase</keyword>
<keyword evidence="2" id="KW-0012">Acyltransferase</keyword>
<organism evidence="5 6">
    <name type="scientific">Rhodococcus oxybenzonivorans</name>
    <dbReference type="NCBI Taxonomy" id="1990687"/>
    <lineage>
        <taxon>Bacteria</taxon>
        <taxon>Bacillati</taxon>
        <taxon>Actinomycetota</taxon>
        <taxon>Actinomycetes</taxon>
        <taxon>Mycobacteriales</taxon>
        <taxon>Nocardiaceae</taxon>
        <taxon>Rhodococcus</taxon>
    </lineage>
</organism>
<dbReference type="KEGG" id="roz:CBI38_09475"/>
<dbReference type="InterPro" id="IPR013751">
    <property type="entry name" value="ACP_syn_III_N"/>
</dbReference>
<proteinExistence type="predicted"/>
<gene>
    <name evidence="5" type="ORF">CBI38_09475</name>
</gene>
<dbReference type="EMBL" id="CP021354">
    <property type="protein sequence ID" value="AWK71788.1"/>
    <property type="molecule type" value="Genomic_DNA"/>
</dbReference>
<accession>A0A2S2BT96</accession>
<reference evidence="5 6" key="1">
    <citation type="submission" date="2017-05" db="EMBL/GenBank/DDBJ databases">
        <title>Isolation of Rhodococcus sp. S2-17 biodegrading of BP-3.</title>
        <authorList>
            <person name="Lee Y."/>
            <person name="Kim K.H."/>
            <person name="Chun B.H."/>
            <person name="Jung H.S."/>
            <person name="Jeon C.O."/>
        </authorList>
    </citation>
    <scope>NUCLEOTIDE SEQUENCE [LARGE SCALE GENOMIC DNA]</scope>
    <source>
        <strain evidence="5 6">S2-17</strain>
    </source>
</reference>
<dbReference type="Pfam" id="PF08545">
    <property type="entry name" value="ACP_syn_III"/>
    <property type="match status" value="1"/>
</dbReference>
<dbReference type="InterPro" id="IPR016039">
    <property type="entry name" value="Thiolase-like"/>
</dbReference>
<dbReference type="RefSeq" id="WP_109328381.1">
    <property type="nucleotide sequence ID" value="NZ_CP021354.1"/>
</dbReference>
<dbReference type="Proteomes" id="UP000245711">
    <property type="component" value="Chromosome"/>
</dbReference>
<evidence type="ECO:0000256" key="2">
    <source>
        <dbReference type="ARBA" id="ARBA00023315"/>
    </source>
</evidence>
<dbReference type="InterPro" id="IPR013747">
    <property type="entry name" value="ACP_syn_III_C"/>
</dbReference>
<dbReference type="Pfam" id="PF08541">
    <property type="entry name" value="ACP_syn_III_C"/>
    <property type="match status" value="1"/>
</dbReference>
<dbReference type="GO" id="GO:0044550">
    <property type="term" value="P:secondary metabolite biosynthetic process"/>
    <property type="evidence" value="ECO:0007669"/>
    <property type="project" value="TreeGrafter"/>
</dbReference>
<evidence type="ECO:0000259" key="4">
    <source>
        <dbReference type="Pfam" id="PF08545"/>
    </source>
</evidence>
<dbReference type="Gene3D" id="3.40.47.10">
    <property type="match status" value="2"/>
</dbReference>
<protein>
    <submittedName>
        <fullName evidence="5">3-oxoacyl-ACP synthase</fullName>
    </submittedName>
</protein>
<dbReference type="GO" id="GO:0004315">
    <property type="term" value="F:3-oxoacyl-[acyl-carrier-protein] synthase activity"/>
    <property type="evidence" value="ECO:0007669"/>
    <property type="project" value="InterPro"/>
</dbReference>
<dbReference type="PANTHER" id="PTHR34069">
    <property type="entry name" value="3-OXOACYL-[ACYL-CARRIER-PROTEIN] SYNTHASE 3"/>
    <property type="match status" value="1"/>
</dbReference>
<evidence type="ECO:0000256" key="1">
    <source>
        <dbReference type="ARBA" id="ARBA00022679"/>
    </source>
</evidence>
<keyword evidence="6" id="KW-1185">Reference proteome</keyword>
<sequence length="303" mass="31520">MGTIIDRVDVTSGGWRNRHSALRLAVSAAKTCLENAERSPDEVDLLVNAGLYRDRNLGEPALAAMIQEDIGAHPEDPHTGEHGTFSFDIANGTCGVLTGLQIVDGFLRSGTIDCALVVASDADPGHRMSENFTFSAAGGAVLCSWTDEDYGLGRVHWVNDFDGSDAFSATVGGIDSRNVLRFRESASMDERYAAAAAAAATEALTDACLTLADIDAVVLAPPRPEFRSALARHLGLPDSRVVVADDEHIHTAALVAGLDAGGRRAGTRTLIIAAGAGVTAGAAVYAEPPANGSHAFGQVLDGQ</sequence>